<dbReference type="VEuPathDB" id="FungiDB:TREMEDRAFT_32061"/>
<feature type="domain" description="FAD/NAD(P)-binding" evidence="2">
    <location>
        <begin position="246"/>
        <end position="469"/>
    </location>
</feature>
<evidence type="ECO:0000256" key="1">
    <source>
        <dbReference type="SAM" id="MobiDB-lite"/>
    </source>
</evidence>
<name>A0A4Q1BPZ7_TREME</name>
<feature type="compositionally biased region" description="Low complexity" evidence="1">
    <location>
        <begin position="138"/>
        <end position="150"/>
    </location>
</feature>
<dbReference type="Pfam" id="PF07992">
    <property type="entry name" value="Pyr_redox_2"/>
    <property type="match status" value="1"/>
</dbReference>
<dbReference type="Proteomes" id="UP000289152">
    <property type="component" value="Unassembled WGS sequence"/>
</dbReference>
<dbReference type="GO" id="GO:0004174">
    <property type="term" value="F:electron-transferring-flavoprotein dehydrogenase activity"/>
    <property type="evidence" value="ECO:0007669"/>
    <property type="project" value="TreeGrafter"/>
</dbReference>
<evidence type="ECO:0000313" key="3">
    <source>
        <dbReference type="EMBL" id="RXK39852.1"/>
    </source>
</evidence>
<protein>
    <recommendedName>
        <fullName evidence="2">FAD/NAD(P)-binding domain-containing protein</fullName>
    </recommendedName>
</protein>
<evidence type="ECO:0000313" key="4">
    <source>
        <dbReference type="Proteomes" id="UP000289152"/>
    </source>
</evidence>
<feature type="region of interest" description="Disordered" evidence="1">
    <location>
        <begin position="86"/>
        <end position="167"/>
    </location>
</feature>
<dbReference type="InParanoid" id="A0A4Q1BPZ7"/>
<dbReference type="GO" id="GO:0050660">
    <property type="term" value="F:flavin adenine dinucleotide binding"/>
    <property type="evidence" value="ECO:0007669"/>
    <property type="project" value="TreeGrafter"/>
</dbReference>
<dbReference type="SUPFAM" id="SSF51905">
    <property type="entry name" value="FAD/NAD(P)-binding domain"/>
    <property type="match status" value="1"/>
</dbReference>
<sequence>MKQDSEHTVVILGAAYGGRRCAQTLAQILPPGWRLVVIDRNTHFNHAYVFPRYTVLSVHAPKAFVPYIKSFLPGPFVVQSTQLTQPIHSTQSTRPGQNITPATQPTSNTSPTKSERLTSPPTPQADGTSTSTPVKVDTSPSTHSTPTSPTKETRTEENTQGERREERIWIHGLVTSLTRDTVTFTRLSTNGPSYPSSDLFSPTHSTNSHPRSSSLSKNNIIAQNGNGHCNTKNIDGSDEGICREVLGEETIHFDYIVYALGATLPGPVDVWGGELHPQIGHQNQPLGHKIRGVRFMVAQAEVYKKVKSVIVVGGGALGIQTATDIKDVYPDKEVTLVHSRAQLLPIYPMEMHEGILQNLIKMNIQVILSERVIEWPLHPGIPSTPNSKTIRTTSGRTLTSDLVLVCTGQKPATTLMSSLLPESVDEKTRRIRVRPTMQLERIGWENWFAIGDCAETGSIQAGHVAWGQGMIAARNVVRLIKKEGDLEVYEKHGPAIKVTLGLNNAIISNSDGVRETGEGVEDLHADMLW</sequence>
<dbReference type="EMBL" id="SDIL01000026">
    <property type="protein sequence ID" value="RXK39852.1"/>
    <property type="molecule type" value="Genomic_DNA"/>
</dbReference>
<dbReference type="PANTHER" id="PTHR43735">
    <property type="entry name" value="APOPTOSIS-INDUCING FACTOR 1"/>
    <property type="match status" value="1"/>
</dbReference>
<accession>A0A4Q1BPZ7</accession>
<dbReference type="OrthoDB" id="202203at2759"/>
<organism evidence="3 4">
    <name type="scientific">Tremella mesenterica</name>
    <name type="common">Jelly fungus</name>
    <dbReference type="NCBI Taxonomy" id="5217"/>
    <lineage>
        <taxon>Eukaryota</taxon>
        <taxon>Fungi</taxon>
        <taxon>Dikarya</taxon>
        <taxon>Basidiomycota</taxon>
        <taxon>Agaricomycotina</taxon>
        <taxon>Tremellomycetes</taxon>
        <taxon>Tremellales</taxon>
        <taxon>Tremellaceae</taxon>
        <taxon>Tremella</taxon>
    </lineage>
</organism>
<dbReference type="InterPro" id="IPR023753">
    <property type="entry name" value="FAD/NAD-binding_dom"/>
</dbReference>
<feature type="region of interest" description="Disordered" evidence="1">
    <location>
        <begin position="188"/>
        <end position="215"/>
    </location>
</feature>
<keyword evidence="4" id="KW-1185">Reference proteome</keyword>
<dbReference type="GO" id="GO:0005737">
    <property type="term" value="C:cytoplasm"/>
    <property type="evidence" value="ECO:0007669"/>
    <property type="project" value="TreeGrafter"/>
</dbReference>
<comment type="caution">
    <text evidence="3">The sequence shown here is derived from an EMBL/GenBank/DDBJ whole genome shotgun (WGS) entry which is preliminary data.</text>
</comment>
<gene>
    <name evidence="3" type="ORF">M231_02909</name>
</gene>
<proteinExistence type="predicted"/>
<dbReference type="Gene3D" id="3.50.50.100">
    <property type="match status" value="2"/>
</dbReference>
<dbReference type="AlphaFoldDB" id="A0A4Q1BPZ7"/>
<dbReference type="InterPro" id="IPR036188">
    <property type="entry name" value="FAD/NAD-bd_sf"/>
</dbReference>
<dbReference type="STRING" id="5217.A0A4Q1BPZ7"/>
<evidence type="ECO:0000259" key="2">
    <source>
        <dbReference type="Pfam" id="PF07992"/>
    </source>
</evidence>
<reference evidence="3 4" key="1">
    <citation type="submission" date="2016-06" db="EMBL/GenBank/DDBJ databases">
        <title>Evolution of pathogenesis and genome organization in the Tremellales.</title>
        <authorList>
            <person name="Cuomo C."/>
            <person name="Litvintseva A."/>
            <person name="Heitman J."/>
            <person name="Chen Y."/>
            <person name="Sun S."/>
            <person name="Springer D."/>
            <person name="Dromer F."/>
            <person name="Young S."/>
            <person name="Zeng Q."/>
            <person name="Chapman S."/>
            <person name="Gujja S."/>
            <person name="Saif S."/>
            <person name="Birren B."/>
        </authorList>
    </citation>
    <scope>NUCLEOTIDE SEQUENCE [LARGE SCALE GENOMIC DNA]</scope>
    <source>
        <strain evidence="3 4">ATCC 28783</strain>
    </source>
</reference>
<feature type="compositionally biased region" description="Polar residues" evidence="1">
    <location>
        <begin position="86"/>
        <end position="112"/>
    </location>
</feature>
<dbReference type="PANTHER" id="PTHR43735:SF2">
    <property type="entry name" value="FE-REGULATED PROTEIN 8"/>
    <property type="match status" value="1"/>
</dbReference>
<feature type="compositionally biased region" description="Basic and acidic residues" evidence="1">
    <location>
        <begin position="151"/>
        <end position="167"/>
    </location>
</feature>